<dbReference type="Proteomes" id="UP001177670">
    <property type="component" value="Unassembled WGS sequence"/>
</dbReference>
<comment type="caution">
    <text evidence="2">The sequence shown here is derived from an EMBL/GenBank/DDBJ whole genome shotgun (WGS) entry which is preliminary data.</text>
</comment>
<dbReference type="EMBL" id="JAHYIQ010000045">
    <property type="protein sequence ID" value="KAK1118056.1"/>
    <property type="molecule type" value="Genomic_DNA"/>
</dbReference>
<feature type="non-terminal residue" evidence="2">
    <location>
        <position position="1"/>
    </location>
</feature>
<accession>A0AA40KFB2</accession>
<reference evidence="2" key="1">
    <citation type="submission" date="2021-10" db="EMBL/GenBank/DDBJ databases">
        <title>Melipona bicolor Genome sequencing and assembly.</title>
        <authorList>
            <person name="Araujo N.S."/>
            <person name="Arias M.C."/>
        </authorList>
    </citation>
    <scope>NUCLEOTIDE SEQUENCE</scope>
    <source>
        <strain evidence="2">USP_2M_L1-L4_2017</strain>
        <tissue evidence="2">Whole body</tissue>
    </source>
</reference>
<keyword evidence="3" id="KW-1185">Reference proteome</keyword>
<feature type="region of interest" description="Disordered" evidence="1">
    <location>
        <begin position="31"/>
        <end position="54"/>
    </location>
</feature>
<proteinExistence type="predicted"/>
<evidence type="ECO:0000313" key="3">
    <source>
        <dbReference type="Proteomes" id="UP001177670"/>
    </source>
</evidence>
<organism evidence="2 3">
    <name type="scientific">Melipona bicolor</name>
    <dbReference type="NCBI Taxonomy" id="60889"/>
    <lineage>
        <taxon>Eukaryota</taxon>
        <taxon>Metazoa</taxon>
        <taxon>Ecdysozoa</taxon>
        <taxon>Arthropoda</taxon>
        <taxon>Hexapoda</taxon>
        <taxon>Insecta</taxon>
        <taxon>Pterygota</taxon>
        <taxon>Neoptera</taxon>
        <taxon>Endopterygota</taxon>
        <taxon>Hymenoptera</taxon>
        <taxon>Apocrita</taxon>
        <taxon>Aculeata</taxon>
        <taxon>Apoidea</taxon>
        <taxon>Anthophila</taxon>
        <taxon>Apidae</taxon>
        <taxon>Melipona</taxon>
    </lineage>
</organism>
<evidence type="ECO:0000313" key="2">
    <source>
        <dbReference type="EMBL" id="KAK1118056.1"/>
    </source>
</evidence>
<dbReference type="AlphaFoldDB" id="A0AA40KFB2"/>
<name>A0AA40KFB2_9HYME</name>
<evidence type="ECO:0000256" key="1">
    <source>
        <dbReference type="SAM" id="MobiDB-lite"/>
    </source>
</evidence>
<gene>
    <name evidence="2" type="ORF">K0M31_015335</name>
</gene>
<sequence length="54" mass="5738">AACTGIRHALSSSFRETNWWKPDEIIRVCSSESSSGPATNTGCCGANCPQHDTP</sequence>
<protein>
    <submittedName>
        <fullName evidence="2">Uncharacterized protein</fullName>
    </submittedName>
</protein>
<feature type="compositionally biased region" description="Polar residues" evidence="1">
    <location>
        <begin position="31"/>
        <end position="42"/>
    </location>
</feature>